<dbReference type="AlphaFoldDB" id="A0A972FIV0"/>
<gene>
    <name evidence="1" type="ORF">G6047_00400</name>
</gene>
<evidence type="ECO:0000313" key="1">
    <source>
        <dbReference type="EMBL" id="NMH26477.1"/>
    </source>
</evidence>
<protein>
    <submittedName>
        <fullName evidence="1">Uncharacterized protein</fullName>
    </submittedName>
</protein>
<name>A0A972FIV0_9FLAO</name>
<dbReference type="RefSeq" id="WP_169525338.1">
    <property type="nucleotide sequence ID" value="NZ_JAAMPU010000077.1"/>
</dbReference>
<reference evidence="1" key="1">
    <citation type="submission" date="2020-02" db="EMBL/GenBank/DDBJ databases">
        <title>Flavobacterium sp. genome.</title>
        <authorList>
            <person name="Jung H.S."/>
            <person name="Baek J.H."/>
            <person name="Jeon C.O."/>
        </authorList>
    </citation>
    <scope>NUCLEOTIDE SEQUENCE</scope>
    <source>
        <strain evidence="1">SE-s28</strain>
    </source>
</reference>
<sequence length="155" mass="18161">MLPELDNFHDLLKKLDYDIERLSKTSHIYELLDCFLTLNALPEWIVNSSIEDTALTDIARQKINVMKGIKFNFDENLLHEDFDQKLRLIRLVCNHAKHKTDSVHIPKIGREIDCSFPMMFPAKFGFVISIGKQKVDAEYLIFEVTKFWKSCINLE</sequence>
<dbReference type="Proteomes" id="UP000712080">
    <property type="component" value="Unassembled WGS sequence"/>
</dbReference>
<comment type="caution">
    <text evidence="1">The sequence shown here is derived from an EMBL/GenBank/DDBJ whole genome shotgun (WGS) entry which is preliminary data.</text>
</comment>
<accession>A0A972FIV0</accession>
<proteinExistence type="predicted"/>
<organism evidence="1 2">
    <name type="scientific">Flavobacterium silvaticum</name>
    <dbReference type="NCBI Taxonomy" id="1852020"/>
    <lineage>
        <taxon>Bacteria</taxon>
        <taxon>Pseudomonadati</taxon>
        <taxon>Bacteroidota</taxon>
        <taxon>Flavobacteriia</taxon>
        <taxon>Flavobacteriales</taxon>
        <taxon>Flavobacteriaceae</taxon>
        <taxon>Flavobacterium</taxon>
    </lineage>
</organism>
<dbReference type="EMBL" id="JAAMPU010000077">
    <property type="protein sequence ID" value="NMH26477.1"/>
    <property type="molecule type" value="Genomic_DNA"/>
</dbReference>
<evidence type="ECO:0000313" key="2">
    <source>
        <dbReference type="Proteomes" id="UP000712080"/>
    </source>
</evidence>
<keyword evidence="2" id="KW-1185">Reference proteome</keyword>